<keyword evidence="3" id="KW-1185">Reference proteome</keyword>
<dbReference type="Proteomes" id="UP000011157">
    <property type="component" value="Chromosome"/>
</dbReference>
<organism evidence="2 3">
    <name type="scientific">Mycobacterium liflandii (strain 128FXT)</name>
    <dbReference type="NCBI Taxonomy" id="459424"/>
    <lineage>
        <taxon>Bacteria</taxon>
        <taxon>Bacillati</taxon>
        <taxon>Actinomycetota</taxon>
        <taxon>Actinomycetes</taxon>
        <taxon>Mycobacteriales</taxon>
        <taxon>Mycobacteriaceae</taxon>
        <taxon>Mycobacterium</taxon>
        <taxon>Mycobacterium ulcerans group</taxon>
    </lineage>
</organism>
<feature type="region of interest" description="Disordered" evidence="1">
    <location>
        <begin position="1"/>
        <end position="48"/>
    </location>
</feature>
<name>L7V0Y6_MYCL1</name>
<evidence type="ECO:0000313" key="3">
    <source>
        <dbReference type="Proteomes" id="UP000011157"/>
    </source>
</evidence>
<dbReference type="KEGG" id="mli:MULP_01457"/>
<evidence type="ECO:0000313" key="2">
    <source>
        <dbReference type="EMBL" id="AGC61416.1"/>
    </source>
</evidence>
<dbReference type="HOGENOM" id="CLU_3155087_0_0_11"/>
<dbReference type="AlphaFoldDB" id="L7V0Y6"/>
<dbReference type="EMBL" id="CP003899">
    <property type="protein sequence ID" value="AGC61416.1"/>
    <property type="molecule type" value="Genomic_DNA"/>
</dbReference>
<accession>L7V0Y6</accession>
<gene>
    <name evidence="2" type="ordered locus">MULP_01457</name>
</gene>
<proteinExistence type="predicted"/>
<evidence type="ECO:0000256" key="1">
    <source>
        <dbReference type="SAM" id="MobiDB-lite"/>
    </source>
</evidence>
<protein>
    <submittedName>
        <fullName evidence="2">Uncharacterized protein</fullName>
    </submittedName>
</protein>
<reference evidence="2 3" key="1">
    <citation type="journal article" date="2013" name="J. Bacteriol.">
        <title>Complete Genome Sequence of the Frog Pathogen Mycobacterium ulcerans Ecovar Liflandii.</title>
        <authorList>
            <person name="Tobias N.J."/>
            <person name="Doig K.D."/>
            <person name="Medema M.H."/>
            <person name="Chen H."/>
            <person name="Haring V."/>
            <person name="Moore R."/>
            <person name="Seemann T."/>
            <person name="Stinear T.P."/>
        </authorList>
    </citation>
    <scope>NUCLEOTIDE SEQUENCE [LARGE SCALE GENOMIC DNA]</scope>
    <source>
        <strain evidence="2 3">128FXT</strain>
    </source>
</reference>
<sequence length="48" mass="5216">MPMPVGQPRFWNPTAQNGMTRPLDPVSTSTGTLGPPFTETLTFGEVRP</sequence>
<dbReference type="PATRIC" id="fig|459424.11.peg.1492"/>